<evidence type="ECO:0000256" key="4">
    <source>
        <dbReference type="ARBA" id="ARBA00023163"/>
    </source>
</evidence>
<dbReference type="EMBL" id="JAODUP010000562">
    <property type="protein sequence ID" value="KAK2147247.1"/>
    <property type="molecule type" value="Genomic_DNA"/>
</dbReference>
<sequence>MKVNTYFMIAASFTNGQLIPEKADNFKFACYKYDGPKKSLKSKHLLVCENDQMQYVGHNVNVAGNSSNCRYMVAAYNKRLGKVHLYDSEVFQLHPKFEDNEEDDKDEVDMTYREKLDELTSAFGGVRGQRAMESRLKNKIQDESLDAAMTNVVADVLSRPDADSIIAKPKTEQNHDSIIPPYNPDAETPSDTYSLEASILYIVSSADVVSCGERTNSALVTFQYPSYILNHLAVLPLESNSRSHKTACLMYLCYMMQLFKMNVASLRKPRVFSEDTPKSIEKSLLDTFTIEAITSNKRTKSRCMPSRLKDKLLAYICVLCLILDEFSFDYRQIMVDLKISQKRLVQMLRNLGCTTKEQKVSSATGSDVIIGSAVLKVPLTFPTISLKKRKERR</sequence>
<reference evidence="6" key="1">
    <citation type="journal article" date="2023" name="Mol. Biol. Evol.">
        <title>Third-Generation Sequencing Reveals the Adaptive Role of the Epigenome in Three Deep-Sea Polychaetes.</title>
        <authorList>
            <person name="Perez M."/>
            <person name="Aroh O."/>
            <person name="Sun Y."/>
            <person name="Lan Y."/>
            <person name="Juniper S.K."/>
            <person name="Young C.R."/>
            <person name="Angers B."/>
            <person name="Qian P.Y."/>
        </authorList>
    </citation>
    <scope>NUCLEOTIDE SEQUENCE</scope>
    <source>
        <strain evidence="6">P08H-3</strain>
    </source>
</reference>
<dbReference type="AlphaFoldDB" id="A0AAD9MVF0"/>
<dbReference type="GO" id="GO:0003677">
    <property type="term" value="F:DNA binding"/>
    <property type="evidence" value="ECO:0007669"/>
    <property type="project" value="InterPro"/>
</dbReference>
<comment type="subcellular location">
    <subcellularLocation>
        <location evidence="1">Nucleus</location>
        <location evidence="1">Nucleolus</location>
    </subcellularLocation>
</comment>
<organism evidence="6 7">
    <name type="scientific">Paralvinella palmiformis</name>
    <dbReference type="NCBI Taxonomy" id="53620"/>
    <lineage>
        <taxon>Eukaryota</taxon>
        <taxon>Metazoa</taxon>
        <taxon>Spiralia</taxon>
        <taxon>Lophotrochozoa</taxon>
        <taxon>Annelida</taxon>
        <taxon>Polychaeta</taxon>
        <taxon>Sedentaria</taxon>
        <taxon>Canalipalpata</taxon>
        <taxon>Terebellida</taxon>
        <taxon>Terebelliformia</taxon>
        <taxon>Alvinellidae</taxon>
        <taxon>Paralvinella</taxon>
    </lineage>
</organism>
<evidence type="ECO:0000256" key="1">
    <source>
        <dbReference type="ARBA" id="ARBA00004604"/>
    </source>
</evidence>
<comment type="similarity">
    <text evidence="2">Belongs to the eukaryotic RPA49/POLR1E RNA polymerase subunit family.</text>
</comment>
<dbReference type="GO" id="GO:0006351">
    <property type="term" value="P:DNA-templated transcription"/>
    <property type="evidence" value="ECO:0007669"/>
    <property type="project" value="InterPro"/>
</dbReference>
<keyword evidence="7" id="KW-1185">Reference proteome</keyword>
<keyword evidence="3" id="KW-0240">DNA-directed RNA polymerase</keyword>
<dbReference type="Proteomes" id="UP001208570">
    <property type="component" value="Unassembled WGS sequence"/>
</dbReference>
<evidence type="ECO:0000256" key="5">
    <source>
        <dbReference type="ARBA" id="ARBA00023242"/>
    </source>
</evidence>
<comment type="caution">
    <text evidence="6">The sequence shown here is derived from an EMBL/GenBank/DDBJ whole genome shotgun (WGS) entry which is preliminary data.</text>
</comment>
<keyword evidence="4" id="KW-0804">Transcription</keyword>
<dbReference type="GO" id="GO:0005730">
    <property type="term" value="C:nucleolus"/>
    <property type="evidence" value="ECO:0007669"/>
    <property type="project" value="UniProtKB-SubCell"/>
</dbReference>
<evidence type="ECO:0000256" key="3">
    <source>
        <dbReference type="ARBA" id="ARBA00022478"/>
    </source>
</evidence>
<evidence type="ECO:0000256" key="2">
    <source>
        <dbReference type="ARBA" id="ARBA00009430"/>
    </source>
</evidence>
<evidence type="ECO:0008006" key="8">
    <source>
        <dbReference type="Google" id="ProtNLM"/>
    </source>
</evidence>
<name>A0AAD9MVF0_9ANNE</name>
<proteinExistence type="inferred from homology"/>
<dbReference type="Pfam" id="PF06870">
    <property type="entry name" value="RNA_pol_I_A49"/>
    <property type="match status" value="1"/>
</dbReference>
<gene>
    <name evidence="6" type="ORF">LSH36_562g01021</name>
</gene>
<evidence type="ECO:0000313" key="6">
    <source>
        <dbReference type="EMBL" id="KAK2147247.1"/>
    </source>
</evidence>
<dbReference type="PANTHER" id="PTHR14440">
    <property type="entry name" value="DNA-DIRECTED RNA POLYMERASE I SUBUNIT RPA49"/>
    <property type="match status" value="1"/>
</dbReference>
<accession>A0AAD9MVF0</accession>
<dbReference type="InterPro" id="IPR009668">
    <property type="entry name" value="RNA_pol-assoc_fac_A49-like"/>
</dbReference>
<evidence type="ECO:0000313" key="7">
    <source>
        <dbReference type="Proteomes" id="UP001208570"/>
    </source>
</evidence>
<dbReference type="GO" id="GO:0000428">
    <property type="term" value="C:DNA-directed RNA polymerase complex"/>
    <property type="evidence" value="ECO:0007669"/>
    <property type="project" value="UniProtKB-KW"/>
</dbReference>
<protein>
    <recommendedName>
        <fullName evidence="8">DNA-directed RNA polymerase I subunit RPA49</fullName>
    </recommendedName>
</protein>
<keyword evidence="5" id="KW-0539">Nucleus</keyword>